<dbReference type="Proteomes" id="UP000315628">
    <property type="component" value="Unassembled WGS sequence"/>
</dbReference>
<dbReference type="Pfam" id="PF04960">
    <property type="entry name" value="Glutaminase"/>
    <property type="match status" value="1"/>
</dbReference>
<reference evidence="8 9" key="1">
    <citation type="submission" date="2019-06" db="EMBL/GenBank/DDBJ databases">
        <title>Sequencing the genomes of 1000 actinobacteria strains.</title>
        <authorList>
            <person name="Klenk H.-P."/>
        </authorList>
    </citation>
    <scope>NUCLEOTIDE SEQUENCE [LARGE SCALE GENOMIC DNA]</scope>
    <source>
        <strain evidence="8 9">DSM 18935</strain>
    </source>
</reference>
<dbReference type="InterPro" id="IPR015868">
    <property type="entry name" value="Glutaminase"/>
</dbReference>
<dbReference type="OrthoDB" id="9788822at2"/>
<dbReference type="GO" id="GO:0006537">
    <property type="term" value="P:glutamate biosynthetic process"/>
    <property type="evidence" value="ECO:0007669"/>
    <property type="project" value="TreeGrafter"/>
</dbReference>
<dbReference type="GO" id="GO:0006543">
    <property type="term" value="P:L-glutamine catabolic process"/>
    <property type="evidence" value="ECO:0007669"/>
    <property type="project" value="TreeGrafter"/>
</dbReference>
<evidence type="ECO:0000256" key="2">
    <source>
        <dbReference type="ARBA" id="ARBA00011881"/>
    </source>
</evidence>
<dbReference type="FunFam" id="3.40.710.10:FF:000005">
    <property type="entry name" value="Glutaminase"/>
    <property type="match status" value="1"/>
</dbReference>
<dbReference type="PANTHER" id="PTHR12544">
    <property type="entry name" value="GLUTAMINASE"/>
    <property type="match status" value="1"/>
</dbReference>
<name>A0A560WIQ7_9MICO</name>
<evidence type="ECO:0000256" key="3">
    <source>
        <dbReference type="ARBA" id="ARBA00012918"/>
    </source>
</evidence>
<keyword evidence="4 7" id="KW-0378">Hydrolase</keyword>
<proteinExistence type="inferred from homology"/>
<dbReference type="EMBL" id="VIUW01000001">
    <property type="protein sequence ID" value="TWD17285.1"/>
    <property type="molecule type" value="Genomic_DNA"/>
</dbReference>
<feature type="binding site" evidence="7">
    <location>
        <position position="159"/>
    </location>
    <ligand>
        <name>substrate</name>
    </ligand>
</feature>
<evidence type="ECO:0000313" key="8">
    <source>
        <dbReference type="EMBL" id="TWD17285.1"/>
    </source>
</evidence>
<comment type="caution">
    <text evidence="8">The sequence shown here is derived from an EMBL/GenBank/DDBJ whole genome shotgun (WGS) entry which is preliminary data.</text>
</comment>
<dbReference type="AlphaFoldDB" id="A0A560WIQ7"/>
<feature type="binding site" evidence="7">
    <location>
        <position position="205"/>
    </location>
    <ligand>
        <name>substrate</name>
    </ligand>
</feature>
<comment type="catalytic activity">
    <reaction evidence="5 7">
        <text>L-glutamine + H2O = L-glutamate + NH4(+)</text>
        <dbReference type="Rhea" id="RHEA:15889"/>
        <dbReference type="ChEBI" id="CHEBI:15377"/>
        <dbReference type="ChEBI" id="CHEBI:28938"/>
        <dbReference type="ChEBI" id="CHEBI:29985"/>
        <dbReference type="ChEBI" id="CHEBI:58359"/>
        <dbReference type="EC" id="3.5.1.2"/>
    </reaction>
</comment>
<dbReference type="EC" id="3.5.1.2" evidence="3 7"/>
<comment type="subunit">
    <text evidence="2 7">Homotetramer.</text>
</comment>
<gene>
    <name evidence="7" type="primary">glsA</name>
    <name evidence="8" type="ORF">FB557_0852</name>
</gene>
<feature type="binding site" evidence="7">
    <location>
        <position position="306"/>
    </location>
    <ligand>
        <name>substrate</name>
    </ligand>
</feature>
<dbReference type="HAMAP" id="MF_00313">
    <property type="entry name" value="Glutaminase"/>
    <property type="match status" value="1"/>
</dbReference>
<keyword evidence="9" id="KW-1185">Reference proteome</keyword>
<dbReference type="SUPFAM" id="SSF56601">
    <property type="entry name" value="beta-lactamase/transpeptidase-like"/>
    <property type="match status" value="1"/>
</dbReference>
<dbReference type="GO" id="GO:0004359">
    <property type="term" value="F:glutaminase activity"/>
    <property type="evidence" value="ECO:0007669"/>
    <property type="project" value="UniProtKB-UniRule"/>
</dbReference>
<protein>
    <recommendedName>
        <fullName evidence="6 7">Glutaminase</fullName>
        <ecNumber evidence="3 7">3.5.1.2</ecNumber>
    </recommendedName>
</protein>
<evidence type="ECO:0000256" key="7">
    <source>
        <dbReference type="HAMAP-Rule" id="MF_00313"/>
    </source>
</evidence>
<sequence length="368" mass="39698">MTSATDARNHTMAATVGARTNYWGRRPVRPVNCTRQEPLVEYHRTVTQSMSDYLAETLDAVRDDERGTVHQVPQALAEADPDLLAACLCTTEGSLFAAGNVDHELTVQSVAKAFVYALAIEEHGVEEVLARVDVEPSGEAFDVLSVEPETKRPRNPMINAGAMVVHGLIGGVAVDWQERERIILDGLSRLAGRELSIDTEAADDELAQAHRNLALAHLLRAEGVMEDSPEDVVTGYTRQCSVLVTPRDLAVMAATLATGGRQPITGEQVLCLATTRHVLSVMTTCGMYDSAGDWMSQVGIPAKSGVSGLIMGAIPGRFGLATLSPRLDGHGTSRRGEAIFTRASRELDLHLLTDPTGHDEQWRTLVGD</sequence>
<dbReference type="PANTHER" id="PTHR12544:SF29">
    <property type="entry name" value="GLUTAMINASE"/>
    <property type="match status" value="1"/>
</dbReference>
<feature type="binding site" evidence="7">
    <location>
        <position position="109"/>
    </location>
    <ligand>
        <name>substrate</name>
    </ligand>
</feature>
<organism evidence="8 9">
    <name type="scientific">Marihabitans asiaticum</name>
    <dbReference type="NCBI Taxonomy" id="415218"/>
    <lineage>
        <taxon>Bacteria</taxon>
        <taxon>Bacillati</taxon>
        <taxon>Actinomycetota</taxon>
        <taxon>Actinomycetes</taxon>
        <taxon>Micrococcales</taxon>
        <taxon>Intrasporangiaceae</taxon>
        <taxon>Marihabitans</taxon>
    </lineage>
</organism>
<accession>A0A560WIQ7</accession>
<comment type="similarity">
    <text evidence="1 7">Belongs to the glutaminase family.</text>
</comment>
<dbReference type="InterPro" id="IPR012338">
    <property type="entry name" value="Beta-lactam/transpept-like"/>
</dbReference>
<dbReference type="NCBIfam" id="TIGR03814">
    <property type="entry name" value="Gln_ase"/>
    <property type="match status" value="1"/>
</dbReference>
<feature type="binding site" evidence="7">
    <location>
        <position position="212"/>
    </location>
    <ligand>
        <name>substrate</name>
    </ligand>
</feature>
<feature type="binding site" evidence="7">
    <location>
        <position position="236"/>
    </location>
    <ligand>
        <name>substrate</name>
    </ligand>
</feature>
<dbReference type="Gene3D" id="3.40.710.10">
    <property type="entry name" value="DD-peptidase/beta-lactamase superfamily"/>
    <property type="match status" value="1"/>
</dbReference>
<evidence type="ECO:0000313" key="9">
    <source>
        <dbReference type="Proteomes" id="UP000315628"/>
    </source>
</evidence>
<evidence type="ECO:0000256" key="1">
    <source>
        <dbReference type="ARBA" id="ARBA00011076"/>
    </source>
</evidence>
<feature type="binding site" evidence="7">
    <location>
        <position position="288"/>
    </location>
    <ligand>
        <name>substrate</name>
    </ligand>
</feature>
<keyword evidence="7" id="KW-0007">Acetylation</keyword>
<evidence type="ECO:0000256" key="4">
    <source>
        <dbReference type="ARBA" id="ARBA00022801"/>
    </source>
</evidence>
<evidence type="ECO:0000256" key="6">
    <source>
        <dbReference type="ARBA" id="ARBA00070405"/>
    </source>
</evidence>
<evidence type="ECO:0000256" key="5">
    <source>
        <dbReference type="ARBA" id="ARBA00049534"/>
    </source>
</evidence>